<proteinExistence type="predicted"/>
<protein>
    <submittedName>
        <fullName evidence="1">Uncharacterized protein</fullName>
    </submittedName>
</protein>
<name>A0A286IES7_9HYPH</name>
<evidence type="ECO:0000313" key="2">
    <source>
        <dbReference type="Proteomes" id="UP000219465"/>
    </source>
</evidence>
<reference evidence="2" key="1">
    <citation type="submission" date="2017-08" db="EMBL/GenBank/DDBJ databases">
        <authorList>
            <person name="Varghese N."/>
            <person name="Submissions S."/>
        </authorList>
    </citation>
    <scope>NUCLEOTIDE SEQUENCE [LARGE SCALE GENOMIC DNA]</scope>
    <source>
        <strain evidence="2">KCTC 23107</strain>
    </source>
</reference>
<organism evidence="1 2">
    <name type="scientific">Hoeflea halophila</name>
    <dbReference type="NCBI Taxonomy" id="714899"/>
    <lineage>
        <taxon>Bacteria</taxon>
        <taxon>Pseudomonadati</taxon>
        <taxon>Pseudomonadota</taxon>
        <taxon>Alphaproteobacteria</taxon>
        <taxon>Hyphomicrobiales</taxon>
        <taxon>Rhizobiaceae</taxon>
        <taxon>Hoeflea</taxon>
    </lineage>
</organism>
<gene>
    <name evidence="1" type="ORF">SAMN05877838_3500</name>
</gene>
<dbReference type="EMBL" id="OCPC01000006">
    <property type="protein sequence ID" value="SOE18571.1"/>
    <property type="molecule type" value="Genomic_DNA"/>
</dbReference>
<dbReference type="AlphaFoldDB" id="A0A286IES7"/>
<accession>A0A286IES7</accession>
<dbReference type="Proteomes" id="UP000219465">
    <property type="component" value="Unassembled WGS sequence"/>
</dbReference>
<keyword evidence="2" id="KW-1185">Reference proteome</keyword>
<sequence length="125" mass="12816">MILIILTGRILMKRLPISAATVAIVAIAMLAGCAKRPNSIAPAAIPMEAYTQMECNVLEGQLAAERANLAALSSAQNDAATGDAFMVFMVGLPLVSAAGGDKEGLVAVSKGKVQAMESAKLRNGC</sequence>
<evidence type="ECO:0000313" key="1">
    <source>
        <dbReference type="EMBL" id="SOE18571.1"/>
    </source>
</evidence>